<evidence type="ECO:0000256" key="2">
    <source>
        <dbReference type="ARBA" id="ARBA00004141"/>
    </source>
</evidence>
<feature type="transmembrane region" description="Helical" evidence="14">
    <location>
        <begin position="530"/>
        <end position="548"/>
    </location>
</feature>
<evidence type="ECO:0000256" key="11">
    <source>
        <dbReference type="ARBA" id="ARBA00022989"/>
    </source>
</evidence>
<feature type="transmembrane region" description="Helical" evidence="14">
    <location>
        <begin position="472"/>
        <end position="492"/>
    </location>
</feature>
<evidence type="ECO:0000256" key="1">
    <source>
        <dbReference type="ARBA" id="ARBA00000900"/>
    </source>
</evidence>
<dbReference type="Pfam" id="PF12906">
    <property type="entry name" value="RINGv"/>
    <property type="match status" value="1"/>
</dbReference>
<dbReference type="CDD" id="cd16702">
    <property type="entry name" value="RING_CH-C4HC3_MARCH6"/>
    <property type="match status" value="1"/>
</dbReference>
<feature type="transmembrane region" description="Helical" evidence="14">
    <location>
        <begin position="898"/>
        <end position="917"/>
    </location>
</feature>
<feature type="compositionally biased region" description="Acidic residues" evidence="13">
    <location>
        <begin position="259"/>
        <end position="276"/>
    </location>
</feature>
<feature type="transmembrane region" description="Helical" evidence="14">
    <location>
        <begin position="853"/>
        <end position="878"/>
    </location>
</feature>
<dbReference type="GO" id="GO:0005789">
    <property type="term" value="C:endoplasmic reticulum membrane"/>
    <property type="evidence" value="ECO:0007669"/>
    <property type="project" value="TreeGrafter"/>
</dbReference>
<keyword evidence="9" id="KW-0833">Ubl conjugation pathway</keyword>
<feature type="transmembrane region" description="Helical" evidence="14">
    <location>
        <begin position="153"/>
        <end position="173"/>
    </location>
</feature>
<evidence type="ECO:0000256" key="14">
    <source>
        <dbReference type="SAM" id="Phobius"/>
    </source>
</evidence>
<dbReference type="SUPFAM" id="SSF57850">
    <property type="entry name" value="RING/U-box"/>
    <property type="match status" value="1"/>
</dbReference>
<keyword evidence="10" id="KW-0862">Zinc</keyword>
<feature type="transmembrane region" description="Helical" evidence="14">
    <location>
        <begin position="383"/>
        <end position="406"/>
    </location>
</feature>
<dbReference type="FunFam" id="3.30.40.10:FF:000287">
    <property type="entry name" value="RING finger membrane protein"/>
    <property type="match status" value="1"/>
</dbReference>
<comment type="subcellular location">
    <subcellularLocation>
        <location evidence="2">Membrane</location>
        <topology evidence="2">Multi-pass membrane protein</topology>
    </subcellularLocation>
</comment>
<feature type="transmembrane region" description="Helical" evidence="14">
    <location>
        <begin position="418"/>
        <end position="441"/>
    </location>
</feature>
<evidence type="ECO:0000256" key="9">
    <source>
        <dbReference type="ARBA" id="ARBA00022786"/>
    </source>
</evidence>
<dbReference type="Proteomes" id="UP000663852">
    <property type="component" value="Unassembled WGS sequence"/>
</dbReference>
<feature type="transmembrane region" description="Helical" evidence="14">
    <location>
        <begin position="684"/>
        <end position="706"/>
    </location>
</feature>
<keyword evidence="7" id="KW-0479">Metal-binding</keyword>
<dbReference type="PANTHER" id="PTHR13145:SF0">
    <property type="entry name" value="E3 UBIQUITIN-PROTEIN LIGASE MARCHF6"/>
    <property type="match status" value="1"/>
</dbReference>
<dbReference type="OrthoDB" id="1108038at2759"/>
<evidence type="ECO:0000256" key="3">
    <source>
        <dbReference type="ARBA" id="ARBA00004906"/>
    </source>
</evidence>
<dbReference type="GO" id="GO:0008270">
    <property type="term" value="F:zinc ion binding"/>
    <property type="evidence" value="ECO:0007669"/>
    <property type="project" value="UniProtKB-KW"/>
</dbReference>
<dbReference type="EMBL" id="CAJNOJ010000061">
    <property type="protein sequence ID" value="CAF1000022.1"/>
    <property type="molecule type" value="Genomic_DNA"/>
</dbReference>
<dbReference type="GO" id="GO:0061630">
    <property type="term" value="F:ubiquitin protein ligase activity"/>
    <property type="evidence" value="ECO:0007669"/>
    <property type="project" value="UniProtKB-EC"/>
</dbReference>
<gene>
    <name evidence="16" type="ORF">EDS130_LOCUS14834</name>
</gene>
<feature type="transmembrane region" description="Helical" evidence="14">
    <location>
        <begin position="327"/>
        <end position="346"/>
    </location>
</feature>
<dbReference type="InterPro" id="IPR011016">
    <property type="entry name" value="Znf_RING-CH"/>
</dbReference>
<keyword evidence="12 14" id="KW-0472">Membrane</keyword>
<dbReference type="EC" id="2.3.2.27" evidence="4"/>
<proteinExistence type="predicted"/>
<comment type="catalytic activity">
    <reaction evidence="1">
        <text>S-ubiquitinyl-[E2 ubiquitin-conjugating enzyme]-L-cysteine + [acceptor protein]-L-lysine = [E2 ubiquitin-conjugating enzyme]-L-cysteine + N(6)-ubiquitinyl-[acceptor protein]-L-lysine.</text>
        <dbReference type="EC" id="2.3.2.27"/>
    </reaction>
</comment>
<dbReference type="AlphaFoldDB" id="A0A814GS81"/>
<evidence type="ECO:0000256" key="10">
    <source>
        <dbReference type="ARBA" id="ARBA00022833"/>
    </source>
</evidence>
<evidence type="ECO:0000256" key="6">
    <source>
        <dbReference type="ARBA" id="ARBA00022692"/>
    </source>
</evidence>
<dbReference type="SMART" id="SM00744">
    <property type="entry name" value="RINGv"/>
    <property type="match status" value="1"/>
</dbReference>
<evidence type="ECO:0000256" key="7">
    <source>
        <dbReference type="ARBA" id="ARBA00022723"/>
    </source>
</evidence>
<feature type="transmembrane region" description="Helical" evidence="14">
    <location>
        <begin position="811"/>
        <end position="832"/>
    </location>
</feature>
<evidence type="ECO:0000256" key="5">
    <source>
        <dbReference type="ARBA" id="ARBA00022679"/>
    </source>
</evidence>
<evidence type="ECO:0000256" key="13">
    <source>
        <dbReference type="SAM" id="MobiDB-lite"/>
    </source>
</evidence>
<feature type="transmembrane region" description="Helical" evidence="14">
    <location>
        <begin position="100"/>
        <end position="117"/>
    </location>
</feature>
<evidence type="ECO:0000313" key="17">
    <source>
        <dbReference type="Proteomes" id="UP000663852"/>
    </source>
</evidence>
<evidence type="ECO:0000259" key="15">
    <source>
        <dbReference type="PROSITE" id="PS51292"/>
    </source>
</evidence>
<protein>
    <recommendedName>
        <fullName evidence="4">RING-type E3 ubiquitin transferase</fullName>
        <ecNumber evidence="4">2.3.2.27</ecNumber>
    </recommendedName>
</protein>
<keyword evidence="11 14" id="KW-1133">Transmembrane helix</keyword>
<accession>A0A814GS81</accession>
<evidence type="ECO:0000256" key="12">
    <source>
        <dbReference type="ARBA" id="ARBA00023136"/>
    </source>
</evidence>
<keyword evidence="8" id="KW-0863">Zinc-finger</keyword>
<evidence type="ECO:0000256" key="8">
    <source>
        <dbReference type="ARBA" id="ARBA00022771"/>
    </source>
</evidence>
<organism evidence="16 17">
    <name type="scientific">Adineta ricciae</name>
    <name type="common">Rotifer</name>
    <dbReference type="NCBI Taxonomy" id="249248"/>
    <lineage>
        <taxon>Eukaryota</taxon>
        <taxon>Metazoa</taxon>
        <taxon>Spiralia</taxon>
        <taxon>Gnathifera</taxon>
        <taxon>Rotifera</taxon>
        <taxon>Eurotatoria</taxon>
        <taxon>Bdelloidea</taxon>
        <taxon>Adinetida</taxon>
        <taxon>Adinetidae</taxon>
        <taxon>Adineta</taxon>
    </lineage>
</organism>
<dbReference type="Pfam" id="PF23113">
    <property type="entry name" value="MARCHF6_C"/>
    <property type="match status" value="1"/>
</dbReference>
<dbReference type="InterPro" id="IPR056521">
    <property type="entry name" value="MARCHF6-like_C"/>
</dbReference>
<evidence type="ECO:0000256" key="4">
    <source>
        <dbReference type="ARBA" id="ARBA00012483"/>
    </source>
</evidence>
<feature type="transmembrane region" description="Helical" evidence="14">
    <location>
        <begin position="767"/>
        <end position="799"/>
    </location>
</feature>
<comment type="pathway">
    <text evidence="3">Protein modification; protein ubiquitination.</text>
</comment>
<keyword evidence="5" id="KW-0808">Transferase</keyword>
<name>A0A814GS81_ADIRI</name>
<dbReference type="InterPro" id="IPR013083">
    <property type="entry name" value="Znf_RING/FYVE/PHD"/>
</dbReference>
<feature type="domain" description="RING-CH-type" evidence="15">
    <location>
        <begin position="10"/>
        <end position="71"/>
    </location>
</feature>
<evidence type="ECO:0000313" key="16">
    <source>
        <dbReference type="EMBL" id="CAF1000022.1"/>
    </source>
</evidence>
<dbReference type="Gene3D" id="3.30.40.10">
    <property type="entry name" value="Zinc/RING finger domain, C3HC4 (zinc finger)"/>
    <property type="match status" value="1"/>
</dbReference>
<sequence length="943" mass="106969">MMANETNTETDPTDADICRVCRCEGTTDRPLFYPCLCHGSIRYVHDDCLIQWLKVSRKDECELCGTKFRFTPIYHPSMPPGRLPLKDLVNGLLRTFLKALRYWLHYLIVAFCWLGVVPITASRIYRCLFAGSVSSILTLPYDIVSTDHILTDVLQGGLVVFCSLGAFICLLWLREQILTGGGPVWLQPAEAEPAAPVAVVPPVNIIAPIVPADAVPVPHPENLPHVPLPPQVPPVLEETEQTLPQNEHEHEDATFVDAVNDEDDDDDDDEDGEDEPNNPIAQPAVAAGHAANLEHNHNWIDWDRAADDLTWERLLGLDGSLQFLEHVFWVVTLNTLFILIFAYAPYHLGKVIISSKTFRRTVANTRFTTPINTLTTYGCVTAFIGYLFISFVLLITFTILSFVNYLTRLRRLVGLAYIVLKVALLVILEILLFPFICGIWLDICSLRILNERTVTLNDRLIQFQMSPGTSTFLHWLCGMVFVFYFATFIFLLREVLRPGALWFLKSINDMDFNPIQEMIQLPLALHLRRFATSIIVFGCVIILMFYVPSELLIRCIPKFLPFNVKGSLETVVSELMIEFILLQGILPTLLEQGHTRTMLKYMLQLWVELASWLLGLRSFLLGDAPPPIIPNTPPVDQNDNVLPVPVVLAPADQAEHNQAEQAPVAQPIPSSQTFIEPPLFRLRLAGLCLFTCVSLTFLSILGLTIPATIGRFLLGLLTGSARLHELYTILTGLYILWLISRIIFFIRSLLPFDIDNIIARLKSYSILCLRVILCTFCVIGYVPFMIGLASELILIIPLSTSIEQTAVLTPLRVWIIGLLNTKIAIALIMSGPQWRLKTVLERLYQDGLRRIDFTFLINEFLFPFTINIGMFMAFPYLAISYLAPRLFQASTVHHIERYIYSAIISFMLLLTFVIFQIKQLRLLFEHVRDEKYLVGRRLINFER</sequence>
<dbReference type="PANTHER" id="PTHR13145">
    <property type="entry name" value="SSM4 PROTEIN"/>
    <property type="match status" value="1"/>
</dbReference>
<dbReference type="GO" id="GO:0036503">
    <property type="term" value="P:ERAD pathway"/>
    <property type="evidence" value="ECO:0007669"/>
    <property type="project" value="TreeGrafter"/>
</dbReference>
<keyword evidence="6 14" id="KW-0812">Transmembrane</keyword>
<feature type="transmembrane region" description="Helical" evidence="14">
    <location>
        <begin position="568"/>
        <end position="590"/>
    </location>
</feature>
<feature type="region of interest" description="Disordered" evidence="13">
    <location>
        <begin position="240"/>
        <end position="281"/>
    </location>
</feature>
<comment type="caution">
    <text evidence="16">The sequence shown here is derived from an EMBL/GenBank/DDBJ whole genome shotgun (WGS) entry which is preliminary data.</text>
</comment>
<feature type="transmembrane region" description="Helical" evidence="14">
    <location>
        <begin position="726"/>
        <end position="746"/>
    </location>
</feature>
<dbReference type="PROSITE" id="PS51292">
    <property type="entry name" value="ZF_RING_CH"/>
    <property type="match status" value="1"/>
</dbReference>
<reference evidence="16" key="1">
    <citation type="submission" date="2021-02" db="EMBL/GenBank/DDBJ databases">
        <authorList>
            <person name="Nowell W R."/>
        </authorList>
    </citation>
    <scope>NUCLEOTIDE SEQUENCE</scope>
</reference>